<keyword evidence="7" id="KW-0347">Helicase</keyword>
<proteinExistence type="inferred from homology"/>
<keyword evidence="13" id="KW-0804">Transcription</keyword>
<evidence type="ECO:0000313" key="22">
    <source>
        <dbReference type="Proteomes" id="UP000223968"/>
    </source>
</evidence>
<comment type="similarity">
    <text evidence="2">Belongs to the SNF2/RAD54 helicase family. SWR1 subfamily.</text>
</comment>
<feature type="region of interest" description="Disordered" evidence="17">
    <location>
        <begin position="1684"/>
        <end position="1710"/>
    </location>
</feature>
<keyword evidence="5" id="KW-0547">Nucleotide-binding</keyword>
<dbReference type="OrthoDB" id="372624at2759"/>
<evidence type="ECO:0000256" key="3">
    <source>
        <dbReference type="ARBA" id="ARBA00011826"/>
    </source>
</evidence>
<feature type="compositionally biased region" description="Basic and acidic residues" evidence="17">
    <location>
        <begin position="476"/>
        <end position="485"/>
    </location>
</feature>
<dbReference type="InterPro" id="IPR014001">
    <property type="entry name" value="Helicase_ATP-bd"/>
</dbReference>
<evidence type="ECO:0000256" key="1">
    <source>
        <dbReference type="ARBA" id="ARBA00004123"/>
    </source>
</evidence>
<comment type="catalytic activity">
    <reaction evidence="15">
        <text>ATP + H2O = ADP + phosphate + H(+)</text>
        <dbReference type="Rhea" id="RHEA:13065"/>
        <dbReference type="ChEBI" id="CHEBI:15377"/>
        <dbReference type="ChEBI" id="CHEBI:15378"/>
        <dbReference type="ChEBI" id="CHEBI:30616"/>
        <dbReference type="ChEBI" id="CHEBI:43474"/>
        <dbReference type="ChEBI" id="CHEBI:456216"/>
        <dbReference type="EC" id="3.6.4.12"/>
    </reaction>
</comment>
<evidence type="ECO:0000259" key="18">
    <source>
        <dbReference type="PROSITE" id="PS51192"/>
    </source>
</evidence>
<dbReference type="GO" id="GO:0006338">
    <property type="term" value="P:chromatin remodeling"/>
    <property type="evidence" value="ECO:0007669"/>
    <property type="project" value="TreeGrafter"/>
</dbReference>
<dbReference type="InterPro" id="IPR038718">
    <property type="entry name" value="SNF2-like_sf"/>
</dbReference>
<evidence type="ECO:0000256" key="7">
    <source>
        <dbReference type="ARBA" id="ARBA00022806"/>
    </source>
</evidence>
<dbReference type="EC" id="3.6.4.12" evidence="4"/>
<keyword evidence="8" id="KW-0067">ATP-binding</keyword>
<evidence type="ECO:0000313" key="21">
    <source>
        <dbReference type="EMBL" id="PGH10148.1"/>
    </source>
</evidence>
<dbReference type="Gene3D" id="3.40.50.300">
    <property type="entry name" value="P-loop containing nucleotide triphosphate hydrolases"/>
    <property type="match status" value="1"/>
</dbReference>
<dbReference type="Pfam" id="PF07529">
    <property type="entry name" value="HSA"/>
    <property type="match status" value="1"/>
</dbReference>
<feature type="compositionally biased region" description="Pro residues" evidence="17">
    <location>
        <begin position="27"/>
        <end position="36"/>
    </location>
</feature>
<keyword evidence="12" id="KW-0010">Activator</keyword>
<keyword evidence="14" id="KW-0539">Nucleus</keyword>
<feature type="region of interest" description="Disordered" evidence="17">
    <location>
        <begin position="474"/>
        <end position="821"/>
    </location>
</feature>
<keyword evidence="9" id="KW-0156">Chromatin regulator</keyword>
<dbReference type="PANTHER" id="PTHR45685:SF1">
    <property type="entry name" value="HELICASE SRCAP"/>
    <property type="match status" value="1"/>
</dbReference>
<keyword evidence="16" id="KW-0175">Coiled coil</keyword>
<dbReference type="SUPFAM" id="SSF52540">
    <property type="entry name" value="P-loop containing nucleoside triphosphate hydrolases"/>
    <property type="match status" value="2"/>
</dbReference>
<evidence type="ECO:0000256" key="10">
    <source>
        <dbReference type="ARBA" id="ARBA00023015"/>
    </source>
</evidence>
<evidence type="ECO:0000256" key="6">
    <source>
        <dbReference type="ARBA" id="ARBA00022801"/>
    </source>
</evidence>
<dbReference type="PANTHER" id="PTHR45685">
    <property type="entry name" value="HELICASE SRCAP-RELATED"/>
    <property type="match status" value="1"/>
</dbReference>
<feature type="domain" description="HSA" evidence="20">
    <location>
        <begin position="355"/>
        <end position="432"/>
    </location>
</feature>
<dbReference type="InterPro" id="IPR002464">
    <property type="entry name" value="DNA/RNA_helicase_DEAH_CS"/>
</dbReference>
<evidence type="ECO:0000259" key="20">
    <source>
        <dbReference type="PROSITE" id="PS51204"/>
    </source>
</evidence>
<feature type="domain" description="Helicase ATP-binding" evidence="18">
    <location>
        <begin position="845"/>
        <end position="1010"/>
    </location>
</feature>
<evidence type="ECO:0000256" key="11">
    <source>
        <dbReference type="ARBA" id="ARBA00023125"/>
    </source>
</evidence>
<feature type="compositionally biased region" description="Polar residues" evidence="17">
    <location>
        <begin position="194"/>
        <end position="218"/>
    </location>
</feature>
<feature type="compositionally biased region" description="Polar residues" evidence="17">
    <location>
        <begin position="794"/>
        <end position="805"/>
    </location>
</feature>
<keyword evidence="10" id="KW-0805">Transcription regulation</keyword>
<dbReference type="SMART" id="SM00487">
    <property type="entry name" value="DEXDc"/>
    <property type="match status" value="1"/>
</dbReference>
<keyword evidence="11" id="KW-0238">DNA-binding</keyword>
<feature type="compositionally biased region" description="Polar residues" evidence="17">
    <location>
        <begin position="1610"/>
        <end position="1627"/>
    </location>
</feature>
<keyword evidence="6" id="KW-0378">Hydrolase</keyword>
<keyword evidence="22" id="KW-1185">Reference proteome</keyword>
<reference evidence="21 22" key="1">
    <citation type="submission" date="2017-10" db="EMBL/GenBank/DDBJ databases">
        <title>Comparative genomics in systemic dimorphic fungi from Ajellomycetaceae.</title>
        <authorList>
            <person name="Munoz J.F."/>
            <person name="Mcewen J.G."/>
            <person name="Clay O.K."/>
            <person name="Cuomo C.A."/>
        </authorList>
    </citation>
    <scope>NUCLEOTIDE SEQUENCE [LARGE SCALE GENOMIC DNA]</scope>
    <source>
        <strain evidence="21 22">UAMH5409</strain>
    </source>
</reference>
<comment type="subunit">
    <text evidence="3">Component of the SWR1 chromatin-remodeling complex.</text>
</comment>
<dbReference type="EMBL" id="PDNB01000088">
    <property type="protein sequence ID" value="PGH10148.1"/>
    <property type="molecule type" value="Genomic_DNA"/>
</dbReference>
<dbReference type="CDD" id="cd18793">
    <property type="entry name" value="SF2_C_SNF"/>
    <property type="match status" value="1"/>
</dbReference>
<feature type="compositionally biased region" description="Basic and acidic residues" evidence="17">
    <location>
        <begin position="11"/>
        <end position="24"/>
    </location>
</feature>
<feature type="compositionally biased region" description="Acidic residues" evidence="17">
    <location>
        <begin position="499"/>
        <end position="511"/>
    </location>
</feature>
<evidence type="ECO:0000256" key="2">
    <source>
        <dbReference type="ARBA" id="ARBA00009220"/>
    </source>
</evidence>
<dbReference type="InterPro" id="IPR050520">
    <property type="entry name" value="INO80/SWR1_helicase"/>
</dbReference>
<feature type="compositionally biased region" description="Polar residues" evidence="17">
    <location>
        <begin position="776"/>
        <end position="785"/>
    </location>
</feature>
<feature type="coiled-coil region" evidence="16">
    <location>
        <begin position="415"/>
        <end position="450"/>
    </location>
</feature>
<dbReference type="Gene3D" id="3.40.50.10810">
    <property type="entry name" value="Tandem AAA-ATPase domain"/>
    <property type="match status" value="1"/>
</dbReference>
<feature type="compositionally biased region" description="Polar residues" evidence="17">
    <location>
        <begin position="263"/>
        <end position="272"/>
    </location>
</feature>
<dbReference type="GO" id="GO:0005524">
    <property type="term" value="F:ATP binding"/>
    <property type="evidence" value="ECO:0007669"/>
    <property type="project" value="UniProtKB-KW"/>
</dbReference>
<name>A0A2B7XNG7_9EURO</name>
<evidence type="ECO:0000256" key="8">
    <source>
        <dbReference type="ARBA" id="ARBA00022840"/>
    </source>
</evidence>
<evidence type="ECO:0000256" key="14">
    <source>
        <dbReference type="ARBA" id="ARBA00023242"/>
    </source>
</evidence>
<protein>
    <recommendedName>
        <fullName evidence="4">DNA helicase</fullName>
        <ecNumber evidence="4">3.6.4.12</ecNumber>
    </recommendedName>
</protein>
<dbReference type="FunFam" id="3.40.50.10810:FF:000005">
    <property type="entry name" value="Photoperiod-independent early flowering 1"/>
    <property type="match status" value="1"/>
</dbReference>
<feature type="region of interest" description="Disordered" evidence="17">
    <location>
        <begin position="1"/>
        <end position="272"/>
    </location>
</feature>
<evidence type="ECO:0000256" key="13">
    <source>
        <dbReference type="ARBA" id="ARBA00023163"/>
    </source>
</evidence>
<organism evidence="21 22">
    <name type="scientific">Helicocarpus griseus UAMH5409</name>
    <dbReference type="NCBI Taxonomy" id="1447875"/>
    <lineage>
        <taxon>Eukaryota</taxon>
        <taxon>Fungi</taxon>
        <taxon>Dikarya</taxon>
        <taxon>Ascomycota</taxon>
        <taxon>Pezizomycotina</taxon>
        <taxon>Eurotiomycetes</taxon>
        <taxon>Eurotiomycetidae</taxon>
        <taxon>Onygenales</taxon>
        <taxon>Ajellomycetaceae</taxon>
        <taxon>Helicocarpus</taxon>
    </lineage>
</organism>
<evidence type="ECO:0000256" key="9">
    <source>
        <dbReference type="ARBA" id="ARBA00022853"/>
    </source>
</evidence>
<evidence type="ECO:0000256" key="5">
    <source>
        <dbReference type="ARBA" id="ARBA00022741"/>
    </source>
</evidence>
<dbReference type="STRING" id="1447875.A0A2B7XNG7"/>
<gene>
    <name evidence="21" type="ORF">AJ79_05503</name>
</gene>
<dbReference type="GO" id="GO:0000812">
    <property type="term" value="C:Swr1 complex"/>
    <property type="evidence" value="ECO:0007669"/>
    <property type="project" value="TreeGrafter"/>
</dbReference>
<feature type="domain" description="Helicase C-terminal" evidence="19">
    <location>
        <begin position="1385"/>
        <end position="1535"/>
    </location>
</feature>
<sequence>MQNGSLNGTSQHHDSATPEPDVKLHGSPPPNAPPDPAVGDSVPNPEPTNDDVSPEALPGPPSKKRKIADSSGRSTPRPVSPPWKRVGVDGPTSFIEGGRRKSSRTNAVPLELLPQSDKRHTRSAHQDYVNRSKPNRASRNGSFTSATMASHPETNGRRMSAGKATINGTETTSPRKDSLRSPSTWTPLSKHHNTQSPAPKNPTSRSRAPSLASSNAHNRSIPAVTNGKKGQKSQRGFVTPEMSPVALRNSNTNKGRGADGTGVQDSGWNSSQKLPRLRFKVKMPSLATQHPSHVLPEKKYSSFKEWMENEAVTDYEGGFPTPEAAVAEARMRTRVWEAGQPGQLLSKERCSRYITDPAEEPPPQYSHQDHLVAHALYFKKLLDKERKQHRHLAKLFAQWCAEVWRKRNKHPEDILREQQEEIRQKRKQLVKDLQRQFDAVRAEVERVRLARWEEERKAEDQLALNKAIKQSTLLFEMRRPDRPDDADAEESQSGSETGSESDESSEEESEGESNMSTSQSEGDDDDDDGVNDDEGLTAEELRMKYAHLASSKVEGGSKSGNSSREPSPNIEDAEMNEPFSPSAANEEHENAELDEVDSVLMDDSGEESTDMDDDMGDSDEGESLSEGSDEDEDASDSDEEGPGLLGFFSTKPAKTEKEDTGHEEKEARKSNGEVAEDDDEVLLVPNGPQEPEAREPGVQEPTPPKLEPADHQPPEQQSLEDPSSEGHPRELEPQPPSRAQSPEFKSTQHEPTPNEDKPNLDYDAVKAPDDVRPSRDASSQPSPETVESKPSEAESVSSLEPNQVNHVEKEADDSTSKSLPIKTPIPHLLRGTLREYQHFGLDWLAGLYNSNINGILADEMGLGKTIQTIALLAHLAVEHEVWGPHLVVVPTSVMLNWEMEFKKWCPGFKILTYYGTQEERRQKRKGWMDDDRWHVCITSYQLVLQDQQTFKRRNWHYMVLDEAHNIKNFRSQRWQTLLTFKTQARLLLTGTPLQNNLTELWSLLFFLMPSDGSDTGVDGFADLRNFSEWFRRPVEQILEHGRETMDDEAKKVVTKLHTVLRPYILRRLKADVEKQMPAKFEHVVSCRLSKRQRYLYDGFMSRAQTKETLASGNYLSIINCLMQLRKVCNHPDLFETRPITTSFSMPKSAIVDFEIKELFVRRRLLREKALSTLDLDFLNLALISREHTSRRLVDDSTRIMAYGPLRLLRERQYNRTNWRMDFDGSSVQSALISMENSSRKTRMEELERCLYFESKRHGQRPVYGKSLIDFLTINIGIQTKSQRLPPRRSLIDWFSHQSPAIASMILSLNERSLAMENIIQKFAFVTPAAVSSDITDAALTPIESRYFSKTQRVPDYDPFHEAQMRLSIAFPDKRLLQYDCGKLQQLDKLLRKLQSGGHRALIFTQMTKMLDILEQFLNIHGHRYLRLDGATKVEQRQMLTERFNNDTRILAFILSSRSGGLGINLTGADTVIFYDLDWNPAMDKQCQDRCHRIGQTRDVHIYRFVSEYTIESNILRKANQKRMLDDVIIQEGEFTTDYFQKMDVRDMLAEDVGDGHDEASAAMDRVLDTKIVGTPRAFEQAEDKEDIDAAKNAEKELEHADDGDFEEGSVPQTPGQPGLSQAGTPRTTEADEYEPSVTHTGNANTPARLGSPSAYVGQDAMDVEPELGHIDDYLLRFMEWNLKDEPLALPPDKRKKKSRKGQEHRIKRHR</sequence>
<feature type="region of interest" description="Disordered" evidence="17">
    <location>
        <begin position="1595"/>
        <end position="1653"/>
    </location>
</feature>
<dbReference type="PROSITE" id="PS51192">
    <property type="entry name" value="HELICASE_ATP_BIND_1"/>
    <property type="match status" value="1"/>
</dbReference>
<comment type="caution">
    <text evidence="21">The sequence shown here is derived from an EMBL/GenBank/DDBJ whole genome shotgun (WGS) entry which is preliminary data.</text>
</comment>
<evidence type="ECO:0000259" key="19">
    <source>
        <dbReference type="PROSITE" id="PS51194"/>
    </source>
</evidence>
<dbReference type="Proteomes" id="UP000223968">
    <property type="component" value="Unassembled WGS sequence"/>
</dbReference>
<dbReference type="InterPro" id="IPR014012">
    <property type="entry name" value="HSA_dom"/>
</dbReference>
<dbReference type="GO" id="GO:0003677">
    <property type="term" value="F:DNA binding"/>
    <property type="evidence" value="ECO:0007669"/>
    <property type="project" value="UniProtKB-KW"/>
</dbReference>
<comment type="subcellular location">
    <subcellularLocation>
        <location evidence="1">Nucleus</location>
    </subcellularLocation>
</comment>
<evidence type="ECO:0000256" key="12">
    <source>
        <dbReference type="ARBA" id="ARBA00023159"/>
    </source>
</evidence>
<dbReference type="GO" id="GO:0042393">
    <property type="term" value="F:histone binding"/>
    <property type="evidence" value="ECO:0007669"/>
    <property type="project" value="TreeGrafter"/>
</dbReference>
<feature type="compositionally biased region" description="Basic and acidic residues" evidence="17">
    <location>
        <begin position="746"/>
        <end position="775"/>
    </location>
</feature>
<dbReference type="PROSITE" id="PS00690">
    <property type="entry name" value="DEAH_ATP_HELICASE"/>
    <property type="match status" value="1"/>
</dbReference>
<dbReference type="InterPro" id="IPR049730">
    <property type="entry name" value="SNF2/RAD54-like_C"/>
</dbReference>
<accession>A0A2B7XNG7</accession>
<dbReference type="Gene3D" id="1.20.120.850">
    <property type="entry name" value="SWI2/SNF2 ATPases, N-terminal domain"/>
    <property type="match status" value="1"/>
</dbReference>
<feature type="compositionally biased region" description="Basic and acidic residues" evidence="17">
    <location>
        <begin position="806"/>
        <end position="815"/>
    </location>
</feature>
<dbReference type="CDD" id="cd18003">
    <property type="entry name" value="DEXQc_SRCAP"/>
    <property type="match status" value="1"/>
</dbReference>
<dbReference type="InterPro" id="IPR001650">
    <property type="entry name" value="Helicase_C-like"/>
</dbReference>
<dbReference type="InterPro" id="IPR000330">
    <property type="entry name" value="SNF2_N"/>
</dbReference>
<feature type="compositionally biased region" description="Polar residues" evidence="17">
    <location>
        <begin position="135"/>
        <end position="148"/>
    </location>
</feature>
<evidence type="ECO:0000256" key="17">
    <source>
        <dbReference type="SAM" id="MobiDB-lite"/>
    </source>
</evidence>
<dbReference type="GO" id="GO:0003678">
    <property type="term" value="F:DNA helicase activity"/>
    <property type="evidence" value="ECO:0007669"/>
    <property type="project" value="UniProtKB-EC"/>
</dbReference>
<dbReference type="Pfam" id="PF00271">
    <property type="entry name" value="Helicase_C"/>
    <property type="match status" value="1"/>
</dbReference>
<feature type="compositionally biased region" description="Basic and acidic residues" evidence="17">
    <location>
        <begin position="653"/>
        <end position="671"/>
    </location>
</feature>
<dbReference type="Pfam" id="PF00176">
    <property type="entry name" value="SNF2-rel_dom"/>
    <property type="match status" value="1"/>
</dbReference>
<evidence type="ECO:0000256" key="4">
    <source>
        <dbReference type="ARBA" id="ARBA00012551"/>
    </source>
</evidence>
<feature type="compositionally biased region" description="Acidic residues" evidence="17">
    <location>
        <begin position="603"/>
        <end position="641"/>
    </location>
</feature>
<evidence type="ECO:0000256" key="15">
    <source>
        <dbReference type="ARBA" id="ARBA00047995"/>
    </source>
</evidence>
<dbReference type="InterPro" id="IPR027417">
    <property type="entry name" value="P-loop_NTPase"/>
</dbReference>
<feature type="compositionally biased region" description="Polar residues" evidence="17">
    <location>
        <begin position="1"/>
        <end position="10"/>
    </location>
</feature>
<dbReference type="FunFam" id="3.40.50.300:FF:000655">
    <property type="entry name" value="Protein PHOTOPERIOD-INDEPENDENT EARLY FLOWERING 1"/>
    <property type="match status" value="1"/>
</dbReference>
<dbReference type="PROSITE" id="PS51204">
    <property type="entry name" value="HSA"/>
    <property type="match status" value="1"/>
</dbReference>
<feature type="compositionally biased region" description="Acidic residues" evidence="17">
    <location>
        <begin position="521"/>
        <end position="537"/>
    </location>
</feature>
<evidence type="ECO:0000256" key="16">
    <source>
        <dbReference type="SAM" id="Coils"/>
    </source>
</evidence>
<dbReference type="GO" id="GO:0016887">
    <property type="term" value="F:ATP hydrolysis activity"/>
    <property type="evidence" value="ECO:0007669"/>
    <property type="project" value="TreeGrafter"/>
</dbReference>
<dbReference type="PROSITE" id="PS51194">
    <property type="entry name" value="HELICASE_CTER"/>
    <property type="match status" value="1"/>
</dbReference>
<dbReference type="SMART" id="SM00490">
    <property type="entry name" value="HELICc"/>
    <property type="match status" value="1"/>
</dbReference>